<proteinExistence type="inferred from homology"/>
<keyword evidence="14" id="KW-1185">Reference proteome</keyword>
<keyword evidence="7 12" id="KW-0663">Pyridoxal phosphate</keyword>
<dbReference type="PANTHER" id="PTHR42743:SF11">
    <property type="entry name" value="AMINODEOXYCHORISMATE LYASE"/>
    <property type="match status" value="1"/>
</dbReference>
<comment type="pathway">
    <text evidence="2">Amino-acid biosynthesis; L-isoleucine biosynthesis; L-isoleucine from 2-oxobutanoate: step 4/4.</text>
</comment>
<dbReference type="InterPro" id="IPR050571">
    <property type="entry name" value="Class-IV_PLP-Dep_Aminotrnsfr"/>
</dbReference>
<dbReference type="InterPro" id="IPR043131">
    <property type="entry name" value="BCAT-like_N"/>
</dbReference>
<evidence type="ECO:0000256" key="11">
    <source>
        <dbReference type="RuleBase" id="RU004106"/>
    </source>
</evidence>
<dbReference type="Gene3D" id="3.30.470.10">
    <property type="match status" value="1"/>
</dbReference>
<evidence type="ECO:0000313" key="13">
    <source>
        <dbReference type="EMBL" id="OHX66136.1"/>
    </source>
</evidence>
<dbReference type="InterPro" id="IPR036038">
    <property type="entry name" value="Aminotransferase-like"/>
</dbReference>
<dbReference type="InterPro" id="IPR043132">
    <property type="entry name" value="BCAT-like_C"/>
</dbReference>
<dbReference type="EMBL" id="JRYR02000001">
    <property type="protein sequence ID" value="OHX66136.1"/>
    <property type="molecule type" value="Genomic_DNA"/>
</dbReference>
<evidence type="ECO:0000256" key="9">
    <source>
        <dbReference type="ARBA" id="ARBA00048798"/>
    </source>
</evidence>
<comment type="pathway">
    <text evidence="3">Amino-acid biosynthesis; L-valine biosynthesis; L-valine from pyruvate: step 4/4.</text>
</comment>
<evidence type="ECO:0000256" key="7">
    <source>
        <dbReference type="ARBA" id="ARBA00022898"/>
    </source>
</evidence>
<sequence length="275" mass="31217">MNYILLNKEIIKTNKSNLPITDRGFQFGDGLFETMITKDGNIRFLRDHLDRISKGLKELQINVLDDLLTVDFINDQFKILKKKNGIEKESRVKLIVWRSGGGLYTPLSKMGHVALLVQDYQPKKEIHNLKVDFATTVQVAPNPVSSCKTLSSLTYTLAGLEKQKRKLDDLILISQEGYLAETISGNLFWIKNKVIFTPKISVGCVSGISRKNIIADLESKGYKVKRVFARKADLVDADAVLTTNVTGVSMITQIENQNYKCLDAWRKVFETVYYY</sequence>
<dbReference type="AlphaFoldDB" id="A0A1S1YYP8"/>
<comment type="catalytic activity">
    <reaction evidence="9">
        <text>L-isoleucine + 2-oxoglutarate = (S)-3-methyl-2-oxopentanoate + L-glutamate</text>
        <dbReference type="Rhea" id="RHEA:24801"/>
        <dbReference type="ChEBI" id="CHEBI:16810"/>
        <dbReference type="ChEBI" id="CHEBI:29985"/>
        <dbReference type="ChEBI" id="CHEBI:35146"/>
        <dbReference type="ChEBI" id="CHEBI:58045"/>
        <dbReference type="EC" id="2.6.1.42"/>
    </reaction>
</comment>
<evidence type="ECO:0000256" key="6">
    <source>
        <dbReference type="ARBA" id="ARBA00013053"/>
    </source>
</evidence>
<dbReference type="Gene3D" id="3.20.10.10">
    <property type="entry name" value="D-amino Acid Aminotransferase, subunit A, domain 2"/>
    <property type="match status" value="1"/>
</dbReference>
<comment type="catalytic activity">
    <reaction evidence="10">
        <text>L-leucine + 2-oxoglutarate = 4-methyl-2-oxopentanoate + L-glutamate</text>
        <dbReference type="Rhea" id="RHEA:18321"/>
        <dbReference type="ChEBI" id="CHEBI:16810"/>
        <dbReference type="ChEBI" id="CHEBI:17865"/>
        <dbReference type="ChEBI" id="CHEBI:29985"/>
        <dbReference type="ChEBI" id="CHEBI:57427"/>
        <dbReference type="EC" id="2.6.1.42"/>
    </reaction>
</comment>
<dbReference type="SUPFAM" id="SSF56752">
    <property type="entry name" value="D-aminoacid aminotransferase-like PLP-dependent enzymes"/>
    <property type="match status" value="1"/>
</dbReference>
<evidence type="ECO:0000256" key="1">
    <source>
        <dbReference type="ARBA" id="ARBA00001933"/>
    </source>
</evidence>
<evidence type="ECO:0000256" key="5">
    <source>
        <dbReference type="ARBA" id="ARBA00009320"/>
    </source>
</evidence>
<dbReference type="OrthoDB" id="9805628at2"/>
<comment type="pathway">
    <text evidence="4">Amino-acid biosynthesis; L-leucine biosynthesis; L-leucine from 3-methyl-2-oxobutanoate: step 4/4.</text>
</comment>
<gene>
    <name evidence="13" type="ORF">NH26_07120</name>
</gene>
<dbReference type="EC" id="2.6.1.42" evidence="6"/>
<comment type="catalytic activity">
    <reaction evidence="8">
        <text>L-valine + 2-oxoglutarate = 3-methyl-2-oxobutanoate + L-glutamate</text>
        <dbReference type="Rhea" id="RHEA:24813"/>
        <dbReference type="ChEBI" id="CHEBI:11851"/>
        <dbReference type="ChEBI" id="CHEBI:16810"/>
        <dbReference type="ChEBI" id="CHEBI:29985"/>
        <dbReference type="ChEBI" id="CHEBI:57762"/>
        <dbReference type="EC" id="2.6.1.42"/>
    </reaction>
</comment>
<dbReference type="STRING" id="915059.NH26_07120"/>
<reference evidence="13 14" key="1">
    <citation type="journal article" date="2012" name="Int. J. Syst. Evol. Microbiol.">
        <title>Flammeovirga pacifica sp. nov., isolated from deep-sea sediment.</title>
        <authorList>
            <person name="Xu H."/>
            <person name="Fu Y."/>
            <person name="Yang N."/>
            <person name="Ding Z."/>
            <person name="Lai Q."/>
            <person name="Zeng R."/>
        </authorList>
    </citation>
    <scope>NUCLEOTIDE SEQUENCE [LARGE SCALE GENOMIC DNA]</scope>
    <source>
        <strain evidence="14">DSM 24597 / LMG 26175 / WPAGA1</strain>
    </source>
</reference>
<accession>A0A1S1YYP8</accession>
<evidence type="ECO:0000256" key="8">
    <source>
        <dbReference type="ARBA" id="ARBA00048212"/>
    </source>
</evidence>
<dbReference type="InterPro" id="IPR018300">
    <property type="entry name" value="Aminotrans_IV_CS"/>
</dbReference>
<dbReference type="GO" id="GO:0004084">
    <property type="term" value="F:branched-chain-amino-acid transaminase activity"/>
    <property type="evidence" value="ECO:0007669"/>
    <property type="project" value="UniProtKB-EC"/>
</dbReference>
<dbReference type="Pfam" id="PF01063">
    <property type="entry name" value="Aminotran_4"/>
    <property type="match status" value="1"/>
</dbReference>
<protein>
    <recommendedName>
        <fullName evidence="6">branched-chain-amino-acid transaminase</fullName>
        <ecNumber evidence="6">2.6.1.42</ecNumber>
    </recommendedName>
</protein>
<evidence type="ECO:0000256" key="10">
    <source>
        <dbReference type="ARBA" id="ARBA00049229"/>
    </source>
</evidence>
<evidence type="ECO:0000256" key="3">
    <source>
        <dbReference type="ARBA" id="ARBA00004931"/>
    </source>
</evidence>
<evidence type="ECO:0000256" key="2">
    <source>
        <dbReference type="ARBA" id="ARBA00004824"/>
    </source>
</evidence>
<dbReference type="PROSITE" id="PS00770">
    <property type="entry name" value="AA_TRANSFER_CLASS_4"/>
    <property type="match status" value="1"/>
</dbReference>
<comment type="cofactor">
    <cofactor evidence="1 12">
        <name>pyridoxal 5'-phosphate</name>
        <dbReference type="ChEBI" id="CHEBI:597326"/>
    </cofactor>
</comment>
<evidence type="ECO:0000256" key="4">
    <source>
        <dbReference type="ARBA" id="ARBA00005072"/>
    </source>
</evidence>
<comment type="caution">
    <text evidence="13">The sequence shown here is derived from an EMBL/GenBank/DDBJ whole genome shotgun (WGS) entry which is preliminary data.</text>
</comment>
<name>A0A1S1YYP8_FLAPC</name>
<evidence type="ECO:0000313" key="14">
    <source>
        <dbReference type="Proteomes" id="UP000179797"/>
    </source>
</evidence>
<dbReference type="RefSeq" id="WP_044218540.1">
    <property type="nucleotide sequence ID" value="NZ_JRYR02000001.1"/>
</dbReference>
<dbReference type="InterPro" id="IPR001544">
    <property type="entry name" value="Aminotrans_IV"/>
</dbReference>
<comment type="similarity">
    <text evidence="5 11">Belongs to the class-IV pyridoxal-phosphate-dependent aminotransferase family.</text>
</comment>
<dbReference type="Proteomes" id="UP000179797">
    <property type="component" value="Unassembled WGS sequence"/>
</dbReference>
<organism evidence="13 14">
    <name type="scientific">Flammeovirga pacifica</name>
    <dbReference type="NCBI Taxonomy" id="915059"/>
    <lineage>
        <taxon>Bacteria</taxon>
        <taxon>Pseudomonadati</taxon>
        <taxon>Bacteroidota</taxon>
        <taxon>Cytophagia</taxon>
        <taxon>Cytophagales</taxon>
        <taxon>Flammeovirgaceae</taxon>
        <taxon>Flammeovirga</taxon>
    </lineage>
</organism>
<evidence type="ECO:0000256" key="12">
    <source>
        <dbReference type="RuleBase" id="RU004516"/>
    </source>
</evidence>
<dbReference type="PANTHER" id="PTHR42743">
    <property type="entry name" value="AMINO-ACID AMINOTRANSFERASE"/>
    <property type="match status" value="1"/>
</dbReference>
<dbReference type="GO" id="GO:0046394">
    <property type="term" value="P:carboxylic acid biosynthetic process"/>
    <property type="evidence" value="ECO:0007669"/>
    <property type="project" value="UniProtKB-ARBA"/>
</dbReference>